<keyword evidence="4" id="KW-1185">Reference proteome</keyword>
<dbReference type="InterPro" id="IPR050951">
    <property type="entry name" value="Retrovirus_Pol_polyprotein"/>
</dbReference>
<dbReference type="GO" id="GO:0005634">
    <property type="term" value="C:nucleus"/>
    <property type="evidence" value="ECO:0007669"/>
    <property type="project" value="UniProtKB-ARBA"/>
</dbReference>
<name>A0A9Q3BG26_9BASI</name>
<evidence type="ECO:0000313" key="4">
    <source>
        <dbReference type="Proteomes" id="UP000765509"/>
    </source>
</evidence>
<dbReference type="InterPro" id="IPR036397">
    <property type="entry name" value="RNaseH_sf"/>
</dbReference>
<dbReference type="InterPro" id="IPR001584">
    <property type="entry name" value="Integrase_cat-core"/>
</dbReference>
<dbReference type="GO" id="GO:0015074">
    <property type="term" value="P:DNA integration"/>
    <property type="evidence" value="ECO:0007669"/>
    <property type="project" value="InterPro"/>
</dbReference>
<keyword evidence="1" id="KW-0694">RNA-binding</keyword>
<gene>
    <name evidence="3" type="ORF">O181_004716</name>
</gene>
<comment type="caution">
    <text evidence="3">The sequence shown here is derived from an EMBL/GenBank/DDBJ whole genome shotgun (WGS) entry which is preliminary data.</text>
</comment>
<sequence>MIIQIQETKSPWELVCMDFLKALPPGADRSFNSSLSLFFRHRKATMFLPFHGDETAMETAIMIWNRVTVHTSVFQNIISDRAPKFTLALWRNLHSFVLIELSFSTVYQPHMYALAERMIQTLQDMIRRFCAYGLELKDSYGFTHYWFTLIQAL</sequence>
<accession>A0A9Q3BG26</accession>
<dbReference type="AlphaFoldDB" id="A0A9Q3BG26"/>
<evidence type="ECO:0000259" key="2">
    <source>
        <dbReference type="PROSITE" id="PS50994"/>
    </source>
</evidence>
<evidence type="ECO:0000313" key="3">
    <source>
        <dbReference type="EMBL" id="MBW0465001.1"/>
    </source>
</evidence>
<reference evidence="3" key="1">
    <citation type="submission" date="2021-03" db="EMBL/GenBank/DDBJ databases">
        <title>Draft genome sequence of rust myrtle Austropuccinia psidii MF-1, a brazilian biotype.</title>
        <authorList>
            <person name="Quecine M.C."/>
            <person name="Pachon D.M.R."/>
            <person name="Bonatelli M.L."/>
            <person name="Correr F.H."/>
            <person name="Franceschini L.M."/>
            <person name="Leite T.F."/>
            <person name="Margarido G.R.A."/>
            <person name="Almeida C.A."/>
            <person name="Ferrarezi J.A."/>
            <person name="Labate C.A."/>
        </authorList>
    </citation>
    <scope>NUCLEOTIDE SEQUENCE</scope>
    <source>
        <strain evidence="3">MF-1</strain>
    </source>
</reference>
<dbReference type="InterPro" id="IPR012337">
    <property type="entry name" value="RNaseH-like_sf"/>
</dbReference>
<dbReference type="Proteomes" id="UP000765509">
    <property type="component" value="Unassembled WGS sequence"/>
</dbReference>
<dbReference type="OrthoDB" id="2273864at2759"/>
<dbReference type="SUPFAM" id="SSF53098">
    <property type="entry name" value="Ribonuclease H-like"/>
    <property type="match status" value="1"/>
</dbReference>
<dbReference type="EMBL" id="AVOT02000929">
    <property type="protein sequence ID" value="MBW0465001.1"/>
    <property type="molecule type" value="Genomic_DNA"/>
</dbReference>
<evidence type="ECO:0000256" key="1">
    <source>
        <dbReference type="ARBA" id="ARBA00022884"/>
    </source>
</evidence>
<dbReference type="PANTHER" id="PTHR37984">
    <property type="entry name" value="PROTEIN CBG26694"/>
    <property type="match status" value="1"/>
</dbReference>
<organism evidence="3 4">
    <name type="scientific">Austropuccinia psidii MF-1</name>
    <dbReference type="NCBI Taxonomy" id="1389203"/>
    <lineage>
        <taxon>Eukaryota</taxon>
        <taxon>Fungi</taxon>
        <taxon>Dikarya</taxon>
        <taxon>Basidiomycota</taxon>
        <taxon>Pucciniomycotina</taxon>
        <taxon>Pucciniomycetes</taxon>
        <taxon>Pucciniales</taxon>
        <taxon>Sphaerophragmiaceae</taxon>
        <taxon>Austropuccinia</taxon>
    </lineage>
</organism>
<proteinExistence type="predicted"/>
<dbReference type="Gene3D" id="3.30.420.10">
    <property type="entry name" value="Ribonuclease H-like superfamily/Ribonuclease H"/>
    <property type="match status" value="1"/>
</dbReference>
<dbReference type="PROSITE" id="PS50994">
    <property type="entry name" value="INTEGRASE"/>
    <property type="match status" value="1"/>
</dbReference>
<dbReference type="PANTHER" id="PTHR37984:SF5">
    <property type="entry name" value="PROTEIN NYNRIN-LIKE"/>
    <property type="match status" value="1"/>
</dbReference>
<protein>
    <recommendedName>
        <fullName evidence="2">Integrase catalytic domain-containing protein</fullName>
    </recommendedName>
</protein>
<dbReference type="GO" id="GO:0003723">
    <property type="term" value="F:RNA binding"/>
    <property type="evidence" value="ECO:0007669"/>
    <property type="project" value="UniProtKB-KW"/>
</dbReference>
<feature type="domain" description="Integrase catalytic" evidence="2">
    <location>
        <begin position="7"/>
        <end position="153"/>
    </location>
</feature>